<keyword evidence="4" id="KW-1185">Reference proteome</keyword>
<dbReference type="GO" id="GO:0003676">
    <property type="term" value="F:nucleic acid binding"/>
    <property type="evidence" value="ECO:0007669"/>
    <property type="project" value="InterPro"/>
</dbReference>
<gene>
    <name evidence="3" type="ORF">D5F01_LYC03386</name>
</gene>
<dbReference type="SMART" id="SM00343">
    <property type="entry name" value="ZnF_C2HC"/>
    <property type="match status" value="1"/>
</dbReference>
<dbReference type="Proteomes" id="UP000424527">
    <property type="component" value="Unassembled WGS sequence"/>
</dbReference>
<dbReference type="InterPro" id="IPR001878">
    <property type="entry name" value="Znf_CCHC"/>
</dbReference>
<sequence>MEHRCDGTQHVISRYYGSEFMGHSRAEDMLGHFNGYGRVRHNPWPDGPGPVKVHAGQDDVRVMGKSKPGCQSAERLGETATAERQQQVTKLINAAYHTIKSEQPFVSFEKTVALLKNSVDVGSQYCSDVACRRCGEDGHFQRECENPENLRKVNKRLLKTKQPMGNFPGAQ</sequence>
<dbReference type="PROSITE" id="PS50158">
    <property type="entry name" value="ZF_CCHC"/>
    <property type="match status" value="1"/>
</dbReference>
<dbReference type="InterPro" id="IPR036875">
    <property type="entry name" value="Znf_CCHC_sf"/>
</dbReference>
<keyword evidence="1" id="KW-0862">Zinc</keyword>
<evidence type="ECO:0000259" key="2">
    <source>
        <dbReference type="PROSITE" id="PS50158"/>
    </source>
</evidence>
<proteinExistence type="predicted"/>
<evidence type="ECO:0000313" key="4">
    <source>
        <dbReference type="Proteomes" id="UP000424527"/>
    </source>
</evidence>
<feature type="domain" description="CCHC-type" evidence="2">
    <location>
        <begin position="131"/>
        <end position="146"/>
    </location>
</feature>
<protein>
    <recommendedName>
        <fullName evidence="2">CCHC-type domain-containing protein</fullName>
    </recommendedName>
</protein>
<organism evidence="3 4">
    <name type="scientific">Larimichthys crocea</name>
    <name type="common">Large yellow croaker</name>
    <name type="synonym">Pseudosciaena crocea</name>
    <dbReference type="NCBI Taxonomy" id="215358"/>
    <lineage>
        <taxon>Eukaryota</taxon>
        <taxon>Metazoa</taxon>
        <taxon>Chordata</taxon>
        <taxon>Craniata</taxon>
        <taxon>Vertebrata</taxon>
        <taxon>Euteleostomi</taxon>
        <taxon>Actinopterygii</taxon>
        <taxon>Neopterygii</taxon>
        <taxon>Teleostei</taxon>
        <taxon>Neoteleostei</taxon>
        <taxon>Acanthomorphata</taxon>
        <taxon>Eupercaria</taxon>
        <taxon>Sciaenidae</taxon>
        <taxon>Larimichthys</taxon>
    </lineage>
</organism>
<name>A0A6G0J5J6_LARCR</name>
<comment type="caution">
    <text evidence="3">The sequence shown here is derived from an EMBL/GenBank/DDBJ whole genome shotgun (WGS) entry which is preliminary data.</text>
</comment>
<dbReference type="SUPFAM" id="SSF57756">
    <property type="entry name" value="Retrovirus zinc finger-like domains"/>
    <property type="match status" value="1"/>
</dbReference>
<dbReference type="EMBL" id="REGW02000003">
    <property type="protein sequence ID" value="KAE8298877.1"/>
    <property type="molecule type" value="Genomic_DNA"/>
</dbReference>
<dbReference type="AlphaFoldDB" id="A0A6G0J5J6"/>
<dbReference type="GO" id="GO:0008270">
    <property type="term" value="F:zinc ion binding"/>
    <property type="evidence" value="ECO:0007669"/>
    <property type="project" value="UniProtKB-KW"/>
</dbReference>
<dbReference type="Gene3D" id="4.10.60.10">
    <property type="entry name" value="Zinc finger, CCHC-type"/>
    <property type="match status" value="1"/>
</dbReference>
<accession>A0A6G0J5J6</accession>
<keyword evidence="1" id="KW-0863">Zinc-finger</keyword>
<keyword evidence="1" id="KW-0479">Metal-binding</keyword>
<reference evidence="3 4" key="1">
    <citation type="submission" date="2019-07" db="EMBL/GenBank/DDBJ databases">
        <title>Chromosome genome assembly for large yellow croaker.</title>
        <authorList>
            <person name="Xiao S."/>
        </authorList>
    </citation>
    <scope>NUCLEOTIDE SEQUENCE [LARGE SCALE GENOMIC DNA]</scope>
    <source>
        <strain evidence="3">JMULYC20181020</strain>
        <tissue evidence="3">Muscle</tissue>
    </source>
</reference>
<evidence type="ECO:0000313" key="3">
    <source>
        <dbReference type="EMBL" id="KAE8298877.1"/>
    </source>
</evidence>
<evidence type="ECO:0000256" key="1">
    <source>
        <dbReference type="PROSITE-ProRule" id="PRU00047"/>
    </source>
</evidence>
<dbReference type="Pfam" id="PF00098">
    <property type="entry name" value="zf-CCHC"/>
    <property type="match status" value="1"/>
</dbReference>